<dbReference type="EMBL" id="CM047588">
    <property type="protein sequence ID" value="KAI9905786.1"/>
    <property type="molecule type" value="Genomic_DNA"/>
</dbReference>
<sequence>MRRMLCQEVIKGENNGLEALEQQVKYFEMLEKRNKLVENQLHELQRKHVHRSRRWQNETDQLYDQVATAKRRWKTFRKISYVATNSHL</sequence>
<accession>A0ACC0VI30</accession>
<organism evidence="1 2">
    <name type="scientific">Peronosclerospora sorghi</name>
    <dbReference type="NCBI Taxonomy" id="230839"/>
    <lineage>
        <taxon>Eukaryota</taxon>
        <taxon>Sar</taxon>
        <taxon>Stramenopiles</taxon>
        <taxon>Oomycota</taxon>
        <taxon>Peronosporomycetes</taxon>
        <taxon>Peronosporales</taxon>
        <taxon>Peronosporaceae</taxon>
        <taxon>Peronosclerospora</taxon>
    </lineage>
</organism>
<proteinExistence type="predicted"/>
<name>A0ACC0VI30_9STRA</name>
<keyword evidence="2" id="KW-1185">Reference proteome</keyword>
<reference evidence="1 2" key="1">
    <citation type="journal article" date="2022" name="bioRxiv">
        <title>The genome of the oomycete Peronosclerospora sorghi, a cosmopolitan pathogen of maize and sorghum, is inflated with dispersed pseudogenes.</title>
        <authorList>
            <person name="Fletcher K."/>
            <person name="Martin F."/>
            <person name="Isakeit T."/>
            <person name="Cavanaugh K."/>
            <person name="Magill C."/>
            <person name="Michelmore R."/>
        </authorList>
    </citation>
    <scope>NUCLEOTIDE SEQUENCE [LARGE SCALE GENOMIC DNA]</scope>
    <source>
        <strain evidence="1">P6</strain>
    </source>
</reference>
<gene>
    <name evidence="1" type="ORF">PsorP6_013838</name>
</gene>
<comment type="caution">
    <text evidence="1">The sequence shown here is derived from an EMBL/GenBank/DDBJ whole genome shotgun (WGS) entry which is preliminary data.</text>
</comment>
<protein>
    <submittedName>
        <fullName evidence="1">Uncharacterized protein</fullName>
    </submittedName>
</protein>
<dbReference type="Proteomes" id="UP001163321">
    <property type="component" value="Chromosome 9"/>
</dbReference>
<evidence type="ECO:0000313" key="1">
    <source>
        <dbReference type="EMBL" id="KAI9905786.1"/>
    </source>
</evidence>
<evidence type="ECO:0000313" key="2">
    <source>
        <dbReference type="Proteomes" id="UP001163321"/>
    </source>
</evidence>